<evidence type="ECO:0000259" key="2">
    <source>
        <dbReference type="PROSITE" id="PS50003"/>
    </source>
</evidence>
<dbReference type="PROSITE" id="PS50003">
    <property type="entry name" value="PH_DOMAIN"/>
    <property type="match status" value="1"/>
</dbReference>
<dbReference type="SUPFAM" id="SSF50729">
    <property type="entry name" value="PH domain-like"/>
    <property type="match status" value="1"/>
</dbReference>
<feature type="region of interest" description="Disordered" evidence="1">
    <location>
        <begin position="1"/>
        <end position="47"/>
    </location>
</feature>
<reference evidence="3" key="2">
    <citation type="journal article" date="2015" name="Gigascience">
        <title>Reconstructing a comprehensive transcriptome assembly of a white-pupal translocated strain of the pest fruit fly Bactrocera cucurbitae.</title>
        <authorList>
            <person name="Sim S.B."/>
            <person name="Calla B."/>
            <person name="Hall B."/>
            <person name="DeRego T."/>
            <person name="Geib S.M."/>
        </authorList>
    </citation>
    <scope>NUCLEOTIDE SEQUENCE</scope>
</reference>
<dbReference type="EMBL" id="GBXI01008904">
    <property type="protein sequence ID" value="JAD05388.1"/>
    <property type="molecule type" value="Transcribed_RNA"/>
</dbReference>
<feature type="region of interest" description="Disordered" evidence="1">
    <location>
        <begin position="602"/>
        <end position="625"/>
    </location>
</feature>
<dbReference type="InterPro" id="IPR001849">
    <property type="entry name" value="PH_domain"/>
</dbReference>
<accession>A0A0A1X405</accession>
<reference evidence="3" key="1">
    <citation type="submission" date="2014-11" db="EMBL/GenBank/DDBJ databases">
        <authorList>
            <person name="Geib S."/>
        </authorList>
    </citation>
    <scope>NUCLEOTIDE SEQUENCE</scope>
</reference>
<dbReference type="PANTHER" id="PTHR12092">
    <property type="entry name" value="PLECKSTRIN"/>
    <property type="match status" value="1"/>
</dbReference>
<dbReference type="InterPro" id="IPR037370">
    <property type="entry name" value="Pleckstrin"/>
</dbReference>
<name>A0A0A1X405_ZEUCU</name>
<protein>
    <recommendedName>
        <fullName evidence="2">PH domain-containing protein</fullName>
    </recommendedName>
</protein>
<proteinExistence type="predicted"/>
<dbReference type="Gene3D" id="2.30.29.30">
    <property type="entry name" value="Pleckstrin-homology domain (PH domain)/Phosphotyrosine-binding domain (PTB)"/>
    <property type="match status" value="1"/>
</dbReference>
<feature type="compositionally biased region" description="Low complexity" evidence="1">
    <location>
        <begin position="1"/>
        <end position="46"/>
    </location>
</feature>
<sequence>MLVTSNNNTPNNNSYNQHSNSSHSMTTTNSTSTSTPTPGCSSTSSNHTLLEPTAAWAQLPNAGNSASSLAAAAAAVGGPGGSRPPSRAPSILDSPTLARVERARLRLEATTLQQQQQQHQQMYSNGSSSGSNATTLNREGSLERSILDPKRDVTATATATAAAAPPAPWQQMWSHMKRLSHNSKVNSTSTLTFTLPKTDIGGGGSNGKCMDLNGLYPDRTASLKHTMLHTHAHAQQQVHYKPDVQTLLAGRIPVASMTGPIKRGLLWQQRDRLFSRWKERYFVLTRDYLHCFKRASGSANERASDMGQFIFKVKLVDVEKVEWLNRRSYSAIGLLLGREGRILLRCDNGLEDWFELLEECTLFSKQRRHALKIAQGPRSRASLAAPVSHAALESQHFGLGSSYSSALEDWLMTNGSGIGGRNKIATGCGFGNSGTNPFLFSDSVPDLSALNNEHHQRISGYSTNHSTPQKIPYSRQNENGNHSRYSNGYASQNNSFTNCPGIGGPFDSPRRIFINKDFSSNQVVDEEADDDEKVELRRPHAYGHGGKANNDNDLENGNVVDGEWLYRKPRAPTDMRHSVQPMLPTNNNCNNANNSTTKIPVTDLDHSAHDSGLDTPPSTNQRPSSYREIISRTPVRDANESVVRSSHGNLLNGSFRSKQITHLTNNLNQVNALHSSHLSVQERILQMRNEENRWGSLKSEANRYSHNALYDQNKNPYPESANQSPQRTPFKKHSLIGYGRSISHDTNGTMNGNSQMKGSSILRERFQHPALAAIKAFY</sequence>
<feature type="region of interest" description="Disordered" evidence="1">
    <location>
        <begin position="75"/>
        <end position="94"/>
    </location>
</feature>
<dbReference type="GO" id="GO:0030036">
    <property type="term" value="P:actin cytoskeleton organization"/>
    <property type="evidence" value="ECO:0007669"/>
    <property type="project" value="TreeGrafter"/>
</dbReference>
<gene>
    <name evidence="3" type="ORF">g.15732</name>
</gene>
<dbReference type="FunFam" id="2.30.29.30:FF:000280">
    <property type="entry name" value="Uncharacterized protein, isoform B"/>
    <property type="match status" value="1"/>
</dbReference>
<feature type="compositionally biased region" description="Low complexity" evidence="1">
    <location>
        <begin position="113"/>
        <end position="132"/>
    </location>
</feature>
<evidence type="ECO:0000256" key="1">
    <source>
        <dbReference type="SAM" id="MobiDB-lite"/>
    </source>
</evidence>
<dbReference type="CDD" id="cd00821">
    <property type="entry name" value="PH"/>
    <property type="match status" value="1"/>
</dbReference>
<feature type="domain" description="PH" evidence="2">
    <location>
        <begin position="259"/>
        <end position="419"/>
    </location>
</feature>
<dbReference type="PANTHER" id="PTHR12092:SF16">
    <property type="entry name" value="PH DOMAIN-CONTAINING PROTEIN"/>
    <property type="match status" value="1"/>
</dbReference>
<dbReference type="SMART" id="SM00233">
    <property type="entry name" value="PH"/>
    <property type="match status" value="1"/>
</dbReference>
<feature type="region of interest" description="Disordered" evidence="1">
    <location>
        <begin position="111"/>
        <end position="145"/>
    </location>
</feature>
<evidence type="ECO:0000313" key="3">
    <source>
        <dbReference type="EMBL" id="JAD05388.1"/>
    </source>
</evidence>
<dbReference type="InterPro" id="IPR011993">
    <property type="entry name" value="PH-like_dom_sf"/>
</dbReference>
<dbReference type="GO" id="GO:0005886">
    <property type="term" value="C:plasma membrane"/>
    <property type="evidence" value="ECO:0007669"/>
    <property type="project" value="TreeGrafter"/>
</dbReference>
<dbReference type="AlphaFoldDB" id="A0A0A1X405"/>
<organism evidence="3">
    <name type="scientific">Zeugodacus cucurbitae</name>
    <name type="common">Melon fruit fly</name>
    <name type="synonym">Bactrocera cucurbitae</name>
    <dbReference type="NCBI Taxonomy" id="28588"/>
    <lineage>
        <taxon>Eukaryota</taxon>
        <taxon>Metazoa</taxon>
        <taxon>Ecdysozoa</taxon>
        <taxon>Arthropoda</taxon>
        <taxon>Hexapoda</taxon>
        <taxon>Insecta</taxon>
        <taxon>Pterygota</taxon>
        <taxon>Neoptera</taxon>
        <taxon>Endopterygota</taxon>
        <taxon>Diptera</taxon>
        <taxon>Brachycera</taxon>
        <taxon>Muscomorpha</taxon>
        <taxon>Tephritoidea</taxon>
        <taxon>Tephritidae</taxon>
        <taxon>Zeugodacus</taxon>
        <taxon>Zeugodacus</taxon>
    </lineage>
</organism>
<feature type="compositionally biased region" description="Basic and acidic residues" evidence="1">
    <location>
        <begin position="603"/>
        <end position="612"/>
    </location>
</feature>